<dbReference type="Gene3D" id="2.40.30.70">
    <property type="entry name" value="YaeB-like"/>
    <property type="match status" value="1"/>
</dbReference>
<keyword evidence="5" id="KW-1185">Reference proteome</keyword>
<dbReference type="SUPFAM" id="SSF118196">
    <property type="entry name" value="YaeB-like"/>
    <property type="match status" value="1"/>
</dbReference>
<dbReference type="PROSITE" id="PS01318">
    <property type="entry name" value="TSAA_1"/>
    <property type="match status" value="1"/>
</dbReference>
<dbReference type="PANTHER" id="PTHR12818">
    <property type="entry name" value="TRNA (ADENINE(37)-N6)-METHYLTRANSFERASE"/>
    <property type="match status" value="1"/>
</dbReference>
<sequence>MKTLNITPIGTVEIVGDETCVILEKMYIPALKGLEGFSHINILWWFDRSDTAQLRRTRVSSVPYRDAGEMMGVFATRSPQRPNPLALTVARILHIDPHSGRVWIDYIDADQASPVIDLKPYTPSLDRVENPGVPPWCAGWPNSLEASADYDWEKVFGPN</sequence>
<dbReference type="EMBL" id="QRAP01000001">
    <property type="protein sequence ID" value="RDK96735.1"/>
    <property type="molecule type" value="Genomic_DNA"/>
</dbReference>
<dbReference type="InterPro" id="IPR023370">
    <property type="entry name" value="TrmO-like_N"/>
</dbReference>
<dbReference type="InterPro" id="IPR036413">
    <property type="entry name" value="YaeB-like_sf"/>
</dbReference>
<comment type="caution">
    <text evidence="4">The sequence shown here is derived from an EMBL/GenBank/DDBJ whole genome shotgun (WGS) entry which is preliminary data.</text>
</comment>
<evidence type="ECO:0000256" key="2">
    <source>
        <dbReference type="ARBA" id="ARBA00033753"/>
    </source>
</evidence>
<keyword evidence="4" id="KW-0808">Transferase</keyword>
<dbReference type="InterPro" id="IPR036414">
    <property type="entry name" value="YaeB_N_sf"/>
</dbReference>
<proteinExistence type="inferred from homology"/>
<gene>
    <name evidence="4" type="ORF">C8D90_101171</name>
</gene>
<dbReference type="RefSeq" id="WP_115456527.1">
    <property type="nucleotide sequence ID" value="NZ_QRAP01000001.1"/>
</dbReference>
<evidence type="ECO:0000256" key="1">
    <source>
        <dbReference type="ARBA" id="ARBA00022691"/>
    </source>
</evidence>
<feature type="domain" description="TsaA-like" evidence="3">
    <location>
        <begin position="6"/>
        <end position="130"/>
    </location>
</feature>
<protein>
    <submittedName>
        <fullName evidence="4">tRNA-Thr(GGU) m(6)t(6)A37 methyltransferase TsaA</fullName>
    </submittedName>
</protein>
<organism evidence="4 5">
    <name type="scientific">Enterobacillus tribolii</name>
    <dbReference type="NCBI Taxonomy" id="1487935"/>
    <lineage>
        <taxon>Bacteria</taxon>
        <taxon>Pseudomonadati</taxon>
        <taxon>Pseudomonadota</taxon>
        <taxon>Gammaproteobacteria</taxon>
        <taxon>Enterobacterales</taxon>
        <taxon>Hafniaceae</taxon>
        <taxon>Enterobacillus</taxon>
    </lineage>
</organism>
<keyword evidence="1" id="KW-0949">S-adenosyl-L-methionine</keyword>
<dbReference type="OrthoDB" id="9804309at2"/>
<dbReference type="Proteomes" id="UP000254848">
    <property type="component" value="Unassembled WGS sequence"/>
</dbReference>
<reference evidence="4 5" key="1">
    <citation type="submission" date="2018-07" db="EMBL/GenBank/DDBJ databases">
        <title>Genomic Encyclopedia of Type Strains, Phase IV (KMG-IV): sequencing the most valuable type-strain genomes for metagenomic binning, comparative biology and taxonomic classification.</title>
        <authorList>
            <person name="Goeker M."/>
        </authorList>
    </citation>
    <scope>NUCLEOTIDE SEQUENCE [LARGE SCALE GENOMIC DNA]</scope>
    <source>
        <strain evidence="4 5">DSM 103736</strain>
    </source>
</reference>
<dbReference type="GO" id="GO:0032259">
    <property type="term" value="P:methylation"/>
    <property type="evidence" value="ECO:0007669"/>
    <property type="project" value="UniProtKB-KW"/>
</dbReference>
<evidence type="ECO:0000313" key="4">
    <source>
        <dbReference type="EMBL" id="RDK96735.1"/>
    </source>
</evidence>
<dbReference type="GO" id="GO:0008168">
    <property type="term" value="F:methyltransferase activity"/>
    <property type="evidence" value="ECO:0007669"/>
    <property type="project" value="UniProtKB-KW"/>
</dbReference>
<keyword evidence="4" id="KW-0489">Methyltransferase</keyword>
<evidence type="ECO:0000313" key="5">
    <source>
        <dbReference type="Proteomes" id="UP000254848"/>
    </source>
</evidence>
<dbReference type="InterPro" id="IPR023368">
    <property type="entry name" value="UPF0066_cons_site"/>
</dbReference>
<dbReference type="CDD" id="cd09281">
    <property type="entry name" value="UPF0066"/>
    <property type="match status" value="1"/>
</dbReference>
<accession>A0A370R3U8</accession>
<dbReference type="PANTHER" id="PTHR12818:SF0">
    <property type="entry name" value="TRNA (ADENINE(37)-N6)-METHYLTRANSFERASE"/>
    <property type="match status" value="1"/>
</dbReference>
<dbReference type="PROSITE" id="PS51668">
    <property type="entry name" value="TSAA_2"/>
    <property type="match status" value="1"/>
</dbReference>
<dbReference type="Pfam" id="PF01980">
    <property type="entry name" value="TrmO_N"/>
    <property type="match status" value="1"/>
</dbReference>
<comment type="similarity">
    <text evidence="2">Belongs to the tRNA methyltransferase O family.</text>
</comment>
<dbReference type="InterPro" id="IPR040372">
    <property type="entry name" value="YaeB-like"/>
</dbReference>
<evidence type="ECO:0000259" key="3">
    <source>
        <dbReference type="PROSITE" id="PS51668"/>
    </source>
</evidence>
<name>A0A370R3U8_9GAMM</name>
<dbReference type="AlphaFoldDB" id="A0A370R3U8"/>